<reference evidence="2" key="1">
    <citation type="submission" date="2023-06" db="EMBL/GenBank/DDBJ databases">
        <authorList>
            <consortium name="Lawrence Berkeley National Laboratory"/>
            <person name="Ahrendt S."/>
            <person name="Sahu N."/>
            <person name="Indic B."/>
            <person name="Wong-Bajracharya J."/>
            <person name="Merenyi Z."/>
            <person name="Ke H.-M."/>
            <person name="Monk M."/>
            <person name="Kocsube S."/>
            <person name="Drula E."/>
            <person name="Lipzen A."/>
            <person name="Balint B."/>
            <person name="Henrissat B."/>
            <person name="Andreopoulos B."/>
            <person name="Martin F.M."/>
            <person name="Harder C.B."/>
            <person name="Rigling D."/>
            <person name="Ford K.L."/>
            <person name="Foster G.D."/>
            <person name="Pangilinan J."/>
            <person name="Papanicolaou A."/>
            <person name="Barry K."/>
            <person name="LaButti K."/>
            <person name="Viragh M."/>
            <person name="Koriabine M."/>
            <person name="Yan M."/>
            <person name="Riley R."/>
            <person name="Champramary S."/>
            <person name="Plett K.L."/>
            <person name="Tsai I.J."/>
            <person name="Slot J."/>
            <person name="Sipos G."/>
            <person name="Plett J."/>
            <person name="Nagy L.G."/>
            <person name="Grigoriev I.V."/>
        </authorList>
    </citation>
    <scope>NUCLEOTIDE SEQUENCE</scope>
    <source>
        <strain evidence="2">FPL87.14</strain>
    </source>
</reference>
<sequence length="304" mass="33376">MPSFIERRSMDFSTKVKRRTTAVALLGRRSLAFGIFDESLLPSVGANLLPQSIKPDIQGQAFVALSDAPMAASGVVLVYARCATDSSIRGKLFVHGFFKKPLKDPQPIACSLALAHLCVGLVETRYQAFKAQTRCIDMQCGDTAPQIRKMEKAQRSGGVRGREGKCVRTRGCAGADGRPLFMVRTGNVRVGEAGGLRGWGGRRVSLCGCEGRRSRSEGRRDGVVARRMISRKSRRDAEEDWTGQRTAVDKGKAEEGRRGRELGAERQEGSVICTLCTYSVVWNFACLQRRAACTVMNEPLQRTQ</sequence>
<keyword evidence="3" id="KW-1185">Reference proteome</keyword>
<protein>
    <submittedName>
        <fullName evidence="2">Uncharacterized protein</fullName>
    </submittedName>
</protein>
<evidence type="ECO:0000313" key="2">
    <source>
        <dbReference type="EMBL" id="KAK0435763.1"/>
    </source>
</evidence>
<accession>A0AA39J7N0</accession>
<dbReference type="Proteomes" id="UP001175226">
    <property type="component" value="Unassembled WGS sequence"/>
</dbReference>
<feature type="compositionally biased region" description="Basic and acidic residues" evidence="1">
    <location>
        <begin position="247"/>
        <end position="261"/>
    </location>
</feature>
<evidence type="ECO:0000256" key="1">
    <source>
        <dbReference type="SAM" id="MobiDB-lite"/>
    </source>
</evidence>
<gene>
    <name evidence="2" type="ORF">EV421DRAFT_2022390</name>
</gene>
<proteinExistence type="predicted"/>
<dbReference type="AlphaFoldDB" id="A0AA39J7N0"/>
<feature type="region of interest" description="Disordered" evidence="1">
    <location>
        <begin position="231"/>
        <end position="261"/>
    </location>
</feature>
<name>A0AA39J7N0_9AGAR</name>
<dbReference type="EMBL" id="JAUEPT010000060">
    <property type="protein sequence ID" value="KAK0435763.1"/>
    <property type="molecule type" value="Genomic_DNA"/>
</dbReference>
<organism evidence="2 3">
    <name type="scientific">Armillaria borealis</name>
    <dbReference type="NCBI Taxonomy" id="47425"/>
    <lineage>
        <taxon>Eukaryota</taxon>
        <taxon>Fungi</taxon>
        <taxon>Dikarya</taxon>
        <taxon>Basidiomycota</taxon>
        <taxon>Agaricomycotina</taxon>
        <taxon>Agaricomycetes</taxon>
        <taxon>Agaricomycetidae</taxon>
        <taxon>Agaricales</taxon>
        <taxon>Marasmiineae</taxon>
        <taxon>Physalacriaceae</taxon>
        <taxon>Armillaria</taxon>
    </lineage>
</organism>
<evidence type="ECO:0000313" key="3">
    <source>
        <dbReference type="Proteomes" id="UP001175226"/>
    </source>
</evidence>
<comment type="caution">
    <text evidence="2">The sequence shown here is derived from an EMBL/GenBank/DDBJ whole genome shotgun (WGS) entry which is preliminary data.</text>
</comment>